<keyword evidence="6" id="KW-1185">Reference proteome</keyword>
<dbReference type="PANTHER" id="PTHR46391:SF35">
    <property type="entry name" value="BASIC LEUCINE ZIPPER 34-LIKE ISOFORM X1"/>
    <property type="match status" value="1"/>
</dbReference>
<reference evidence="5" key="1">
    <citation type="submission" date="2020-03" db="EMBL/GenBank/DDBJ databases">
        <title>A high-quality chromosome-level genome assembly of a woody plant with both climbing and erect habits, Rhamnella rubrinervis.</title>
        <authorList>
            <person name="Lu Z."/>
            <person name="Yang Y."/>
            <person name="Zhu X."/>
            <person name="Sun Y."/>
        </authorList>
    </citation>
    <scope>NUCLEOTIDE SEQUENCE</scope>
    <source>
        <strain evidence="5">BYM</strain>
        <tissue evidence="5">Leaf</tissue>
    </source>
</reference>
<dbReference type="OrthoDB" id="1435597at2759"/>
<feature type="region of interest" description="Disordered" evidence="4">
    <location>
        <begin position="34"/>
        <end position="54"/>
    </location>
</feature>
<evidence type="ECO:0000313" key="6">
    <source>
        <dbReference type="Proteomes" id="UP000796880"/>
    </source>
</evidence>
<dbReference type="GO" id="GO:0045893">
    <property type="term" value="P:positive regulation of DNA-templated transcription"/>
    <property type="evidence" value="ECO:0007669"/>
    <property type="project" value="TreeGrafter"/>
</dbReference>
<protein>
    <submittedName>
        <fullName evidence="5">Uncharacterized protein</fullName>
    </submittedName>
</protein>
<name>A0A8K0GYN5_9ROSA</name>
<feature type="region of interest" description="Disordered" evidence="4">
    <location>
        <begin position="92"/>
        <end position="208"/>
    </location>
</feature>
<dbReference type="PANTHER" id="PTHR46391">
    <property type="entry name" value="BASIC LEUCINE ZIPPER 34"/>
    <property type="match status" value="1"/>
</dbReference>
<feature type="compositionally biased region" description="Low complexity" evidence="4">
    <location>
        <begin position="34"/>
        <end position="47"/>
    </location>
</feature>
<gene>
    <name evidence="5" type="ORF">FNV43_RR16366</name>
</gene>
<dbReference type="EMBL" id="VOIH02000007">
    <property type="protein sequence ID" value="KAF3442450.1"/>
    <property type="molecule type" value="Genomic_DNA"/>
</dbReference>
<evidence type="ECO:0000256" key="4">
    <source>
        <dbReference type="SAM" id="MobiDB-lite"/>
    </source>
</evidence>
<keyword evidence="3" id="KW-0539">Nucleus</keyword>
<comment type="caution">
    <text evidence="5">The sequence shown here is derived from an EMBL/GenBank/DDBJ whole genome shotgun (WGS) entry which is preliminary data.</text>
</comment>
<feature type="compositionally biased region" description="Low complexity" evidence="4">
    <location>
        <begin position="93"/>
        <end position="106"/>
    </location>
</feature>
<evidence type="ECO:0000313" key="5">
    <source>
        <dbReference type="EMBL" id="KAF3442450.1"/>
    </source>
</evidence>
<organism evidence="5 6">
    <name type="scientific">Rhamnella rubrinervis</name>
    <dbReference type="NCBI Taxonomy" id="2594499"/>
    <lineage>
        <taxon>Eukaryota</taxon>
        <taxon>Viridiplantae</taxon>
        <taxon>Streptophyta</taxon>
        <taxon>Embryophyta</taxon>
        <taxon>Tracheophyta</taxon>
        <taxon>Spermatophyta</taxon>
        <taxon>Magnoliopsida</taxon>
        <taxon>eudicotyledons</taxon>
        <taxon>Gunneridae</taxon>
        <taxon>Pentapetalae</taxon>
        <taxon>rosids</taxon>
        <taxon>fabids</taxon>
        <taxon>Rosales</taxon>
        <taxon>Rhamnaceae</taxon>
        <taxon>rhamnoid group</taxon>
        <taxon>Rhamneae</taxon>
        <taxon>Rhamnella</taxon>
    </lineage>
</organism>
<evidence type="ECO:0000256" key="2">
    <source>
        <dbReference type="ARBA" id="ARBA00023163"/>
    </source>
</evidence>
<evidence type="ECO:0000256" key="3">
    <source>
        <dbReference type="ARBA" id="ARBA00023242"/>
    </source>
</evidence>
<evidence type="ECO:0000256" key="1">
    <source>
        <dbReference type="ARBA" id="ARBA00023015"/>
    </source>
</evidence>
<dbReference type="InterPro" id="IPR052483">
    <property type="entry name" value="bZIP_transcription_regulators"/>
</dbReference>
<keyword evidence="1" id="KW-0805">Transcription regulation</keyword>
<accession>A0A8K0GYN5</accession>
<feature type="compositionally biased region" description="Low complexity" evidence="4">
    <location>
        <begin position="131"/>
        <end position="154"/>
    </location>
</feature>
<dbReference type="AlphaFoldDB" id="A0A8K0GYN5"/>
<dbReference type="GO" id="GO:0003677">
    <property type="term" value="F:DNA binding"/>
    <property type="evidence" value="ECO:0007669"/>
    <property type="project" value="TreeGrafter"/>
</dbReference>
<sequence>MAQLPPKVPTMTQNWPSFPHQKLPSIANFMPSTTTTTTTTTSSVISTTPPPQQPPCWIDEFLDFTSTRSGNHRRSVSDSIAFLESPLVEECRNSGTTTTTTNNSNNLMHGSNGFDRLDDDQLMSMFSDDMSVTVPPTLSSSNPSTPSDQNSNNDAKPMLVDHHNQQQPKSEPGEVESSCEPADSHMPPSSSAGVSAGDPIIDPKRVKR</sequence>
<dbReference type="GO" id="GO:0005634">
    <property type="term" value="C:nucleus"/>
    <property type="evidence" value="ECO:0007669"/>
    <property type="project" value="TreeGrafter"/>
</dbReference>
<proteinExistence type="predicted"/>
<dbReference type="Proteomes" id="UP000796880">
    <property type="component" value="Unassembled WGS sequence"/>
</dbReference>
<keyword evidence="2" id="KW-0804">Transcription</keyword>